<dbReference type="EMBL" id="JBBPFD010000009">
    <property type="protein sequence ID" value="KAK7912545.1"/>
    <property type="molecule type" value="Genomic_DNA"/>
</dbReference>
<accession>A0AAW0NXJ9</accession>
<feature type="transmembrane region" description="Helical" evidence="2">
    <location>
        <begin position="6"/>
        <end position="34"/>
    </location>
</feature>
<dbReference type="PANTHER" id="PTHR16209:SF3">
    <property type="entry name" value="PROLINE-RICH PROTEIN 7"/>
    <property type="match status" value="1"/>
</dbReference>
<evidence type="ECO:0000256" key="2">
    <source>
        <dbReference type="SAM" id="Phobius"/>
    </source>
</evidence>
<gene>
    <name evidence="3" type="ORF">WMY93_012756</name>
</gene>
<reference evidence="4" key="1">
    <citation type="submission" date="2024-04" db="EMBL/GenBank/DDBJ databases">
        <title>Salinicola lusitanus LLJ914,a marine bacterium isolated from the Okinawa Trough.</title>
        <authorList>
            <person name="Li J."/>
        </authorList>
    </citation>
    <scope>NUCLEOTIDE SEQUENCE [LARGE SCALE GENOMIC DNA]</scope>
</reference>
<dbReference type="Proteomes" id="UP001460270">
    <property type="component" value="Unassembled WGS sequence"/>
</dbReference>
<feature type="compositionally biased region" description="Low complexity" evidence="1">
    <location>
        <begin position="60"/>
        <end position="69"/>
    </location>
</feature>
<sequence length="140" mass="16187">MVMSQGTYTFLACFAGFWLIWAAVVLFCCFCSFLQRRLKHHREERLREAESVPAPPPDTPQDTPLPLRLTPERPHSSAPHRSALYRLCPLRLRCRFLTRCLRPRGSLCPQHHSDGASLGVMATEHLPGRHGDGWRRFPWR</sequence>
<keyword evidence="2" id="KW-0472">Membrane</keyword>
<evidence type="ECO:0000256" key="1">
    <source>
        <dbReference type="SAM" id="MobiDB-lite"/>
    </source>
</evidence>
<keyword evidence="2" id="KW-0812">Transmembrane</keyword>
<evidence type="ECO:0000313" key="4">
    <source>
        <dbReference type="Proteomes" id="UP001460270"/>
    </source>
</evidence>
<name>A0AAW0NXJ9_9GOBI</name>
<dbReference type="AlphaFoldDB" id="A0AAW0NXJ9"/>
<proteinExistence type="predicted"/>
<evidence type="ECO:0000313" key="3">
    <source>
        <dbReference type="EMBL" id="KAK7912545.1"/>
    </source>
</evidence>
<keyword evidence="4" id="KW-1185">Reference proteome</keyword>
<comment type="caution">
    <text evidence="3">The sequence shown here is derived from an EMBL/GenBank/DDBJ whole genome shotgun (WGS) entry which is preliminary data.</text>
</comment>
<keyword evidence="2" id="KW-1133">Transmembrane helix</keyword>
<organism evidence="3 4">
    <name type="scientific">Mugilogobius chulae</name>
    <name type="common">yellowstripe goby</name>
    <dbReference type="NCBI Taxonomy" id="88201"/>
    <lineage>
        <taxon>Eukaryota</taxon>
        <taxon>Metazoa</taxon>
        <taxon>Chordata</taxon>
        <taxon>Craniata</taxon>
        <taxon>Vertebrata</taxon>
        <taxon>Euteleostomi</taxon>
        <taxon>Actinopterygii</taxon>
        <taxon>Neopterygii</taxon>
        <taxon>Teleostei</taxon>
        <taxon>Neoteleostei</taxon>
        <taxon>Acanthomorphata</taxon>
        <taxon>Gobiaria</taxon>
        <taxon>Gobiiformes</taxon>
        <taxon>Gobioidei</taxon>
        <taxon>Gobiidae</taxon>
        <taxon>Gobionellinae</taxon>
        <taxon>Mugilogobius</taxon>
    </lineage>
</organism>
<feature type="region of interest" description="Disordered" evidence="1">
    <location>
        <begin position="45"/>
        <end position="79"/>
    </location>
</feature>
<evidence type="ECO:0008006" key="5">
    <source>
        <dbReference type="Google" id="ProtNLM"/>
    </source>
</evidence>
<dbReference type="PANTHER" id="PTHR16209">
    <property type="entry name" value="VESICULAR, OVEREXPRESSED IN CANCER, PROSURVIVAL PROTEIN 1"/>
    <property type="match status" value="1"/>
</dbReference>
<protein>
    <recommendedName>
        <fullName evidence="5">Proline-rich protein 7</fullName>
    </recommendedName>
</protein>
<dbReference type="InterPro" id="IPR051994">
    <property type="entry name" value="WW_domain-binding"/>
</dbReference>